<evidence type="ECO:0000256" key="1">
    <source>
        <dbReference type="SAM" id="Phobius"/>
    </source>
</evidence>
<feature type="transmembrane region" description="Helical" evidence="1">
    <location>
        <begin position="122"/>
        <end position="145"/>
    </location>
</feature>
<dbReference type="GO" id="GO:0022857">
    <property type="term" value="F:transmembrane transporter activity"/>
    <property type="evidence" value="ECO:0007669"/>
    <property type="project" value="InterPro"/>
</dbReference>
<feature type="transmembrane region" description="Helical" evidence="1">
    <location>
        <begin position="88"/>
        <end position="110"/>
    </location>
</feature>
<name>A0A934I3S7_9CLOT</name>
<dbReference type="Pfam" id="PF12822">
    <property type="entry name" value="ECF_trnsprt"/>
    <property type="match status" value="1"/>
</dbReference>
<dbReference type="AlphaFoldDB" id="A0A934I3S7"/>
<dbReference type="Gene3D" id="1.10.1760.20">
    <property type="match status" value="1"/>
</dbReference>
<protein>
    <submittedName>
        <fullName evidence="2">ECF transporter S component</fullName>
    </submittedName>
</protein>
<proteinExistence type="predicted"/>
<keyword evidence="1" id="KW-0812">Transmembrane</keyword>
<feature type="transmembrane region" description="Helical" evidence="1">
    <location>
        <begin position="165"/>
        <end position="190"/>
    </location>
</feature>
<reference evidence="2" key="1">
    <citation type="submission" date="2020-12" db="EMBL/GenBank/DDBJ databases">
        <title>Clostridium thailandense sp. nov., a novel acetogenic bacterium isolated from peat land soil in Thailand.</title>
        <authorList>
            <person name="Chaikitkaew S."/>
            <person name="Birkeland N.K."/>
        </authorList>
    </citation>
    <scope>NUCLEOTIDE SEQUENCE</scope>
    <source>
        <strain evidence="2">DSM 17425</strain>
    </source>
</reference>
<dbReference type="InterPro" id="IPR024529">
    <property type="entry name" value="ECF_trnsprt_substrate-spec"/>
</dbReference>
<keyword evidence="1" id="KW-0472">Membrane</keyword>
<evidence type="ECO:0000313" key="3">
    <source>
        <dbReference type="Proteomes" id="UP000622687"/>
    </source>
</evidence>
<sequence>MERGLRTTTRFNTRQITTIGMLSAISIVLGVTGLGFIPIPPVKATIMHIPVIIGAILEGPVVGAMVGLIFGIFSIVQAITTPTPVSFIFLNPLVSVLPRVLIALTSYYTYKAIKTNFKVLNMSVAAAIGSLTNTCGVLGMIYLLYLEPYAKALHLSTSAAQKGIITIAAANGIPEAIISTIITVSVVTAVNKIRRK</sequence>
<dbReference type="Proteomes" id="UP000622687">
    <property type="component" value="Unassembled WGS sequence"/>
</dbReference>
<evidence type="ECO:0000313" key="2">
    <source>
        <dbReference type="EMBL" id="MBI6875500.1"/>
    </source>
</evidence>
<comment type="caution">
    <text evidence="2">The sequence shown here is derived from an EMBL/GenBank/DDBJ whole genome shotgun (WGS) entry which is preliminary data.</text>
</comment>
<gene>
    <name evidence="2" type="ORF">I6U51_22765</name>
</gene>
<accession>A0A934I3S7</accession>
<feature type="transmembrane region" description="Helical" evidence="1">
    <location>
        <begin position="51"/>
        <end position="76"/>
    </location>
</feature>
<keyword evidence="1" id="KW-1133">Transmembrane helix</keyword>
<dbReference type="EMBL" id="JAEEGB010000045">
    <property type="protein sequence ID" value="MBI6875500.1"/>
    <property type="molecule type" value="Genomic_DNA"/>
</dbReference>
<feature type="transmembrane region" description="Helical" evidence="1">
    <location>
        <begin position="20"/>
        <end position="39"/>
    </location>
</feature>
<organism evidence="2 3">
    <name type="scientific">Clostridium aciditolerans</name>
    <dbReference type="NCBI Taxonomy" id="339861"/>
    <lineage>
        <taxon>Bacteria</taxon>
        <taxon>Bacillati</taxon>
        <taxon>Bacillota</taxon>
        <taxon>Clostridia</taxon>
        <taxon>Eubacteriales</taxon>
        <taxon>Clostridiaceae</taxon>
        <taxon>Clostridium</taxon>
    </lineage>
</organism>
<dbReference type="RefSeq" id="WP_211144842.1">
    <property type="nucleotide sequence ID" value="NZ_JAEEGB010000045.1"/>
</dbReference>
<keyword evidence="3" id="KW-1185">Reference proteome</keyword>